<evidence type="ECO:0000313" key="1">
    <source>
        <dbReference type="EMBL" id="GGD47870.1"/>
    </source>
</evidence>
<comment type="caution">
    <text evidence="1">The sequence shown here is derived from an EMBL/GenBank/DDBJ whole genome shotgun (WGS) entry which is preliminary data.</text>
</comment>
<proteinExistence type="predicted"/>
<reference evidence="1" key="1">
    <citation type="journal article" date="2014" name="Int. J. Syst. Evol. Microbiol.">
        <title>Complete genome sequence of Corynebacterium casei LMG S-19264T (=DSM 44701T), isolated from a smear-ripened cheese.</title>
        <authorList>
            <consortium name="US DOE Joint Genome Institute (JGI-PGF)"/>
            <person name="Walter F."/>
            <person name="Albersmeier A."/>
            <person name="Kalinowski J."/>
            <person name="Ruckert C."/>
        </authorList>
    </citation>
    <scope>NUCLEOTIDE SEQUENCE</scope>
    <source>
        <strain evidence="1">CGMCC 1.15958</strain>
    </source>
</reference>
<dbReference type="Proteomes" id="UP000609064">
    <property type="component" value="Unassembled WGS sequence"/>
</dbReference>
<dbReference type="EMBL" id="BMKK01000002">
    <property type="protein sequence ID" value="GGD47870.1"/>
    <property type="molecule type" value="Genomic_DNA"/>
</dbReference>
<name>A0A916YKQ7_9BACT</name>
<dbReference type="RefSeq" id="WP_188764925.1">
    <property type="nucleotide sequence ID" value="NZ_BMKK01000002.1"/>
</dbReference>
<gene>
    <name evidence="1" type="ORF">GCM10011514_09820</name>
</gene>
<reference evidence="1" key="2">
    <citation type="submission" date="2020-09" db="EMBL/GenBank/DDBJ databases">
        <authorList>
            <person name="Sun Q."/>
            <person name="Zhou Y."/>
        </authorList>
    </citation>
    <scope>NUCLEOTIDE SEQUENCE</scope>
    <source>
        <strain evidence="1">CGMCC 1.15958</strain>
    </source>
</reference>
<keyword evidence="2" id="KW-1185">Reference proteome</keyword>
<evidence type="ECO:0000313" key="2">
    <source>
        <dbReference type="Proteomes" id="UP000609064"/>
    </source>
</evidence>
<organism evidence="1 2">
    <name type="scientific">Emticicia aquatilis</name>
    <dbReference type="NCBI Taxonomy" id="1537369"/>
    <lineage>
        <taxon>Bacteria</taxon>
        <taxon>Pseudomonadati</taxon>
        <taxon>Bacteroidota</taxon>
        <taxon>Cytophagia</taxon>
        <taxon>Cytophagales</taxon>
        <taxon>Leadbetterellaceae</taxon>
        <taxon>Emticicia</taxon>
    </lineage>
</organism>
<dbReference type="AlphaFoldDB" id="A0A916YKQ7"/>
<accession>A0A916YKQ7</accession>
<protein>
    <submittedName>
        <fullName evidence="1">Uncharacterized protein</fullName>
    </submittedName>
</protein>
<sequence>MQTTMRTGRALQLDEIANSRNKVTLGFKCSPQLKIGLAKEAQSFSMSLSEYVEAIVENRNTHNKTQQLNEVNDSEALIWQLNAQVKELTRKLSFFYEEPMMKNTFLKYRGQIIPYTDKDGISRKDAITSIEDVYKILFKTNKLS</sequence>